<name>A0A5J6L710_9MICO</name>
<proteinExistence type="inferred from homology"/>
<organism evidence="4 5">
    <name type="scientific">Microbacterium lushaniae</name>
    <dbReference type="NCBI Taxonomy" id="2614639"/>
    <lineage>
        <taxon>Bacteria</taxon>
        <taxon>Bacillati</taxon>
        <taxon>Actinomycetota</taxon>
        <taxon>Actinomycetes</taxon>
        <taxon>Micrococcales</taxon>
        <taxon>Microbacteriaceae</taxon>
        <taxon>Microbacterium</taxon>
    </lineage>
</organism>
<dbReference type="InterPro" id="IPR029058">
    <property type="entry name" value="AB_hydrolase_fold"/>
</dbReference>
<dbReference type="Gene3D" id="3.40.50.1820">
    <property type="entry name" value="alpha/beta hydrolase"/>
    <property type="match status" value="1"/>
</dbReference>
<dbReference type="Proteomes" id="UP000325516">
    <property type="component" value="Chromosome"/>
</dbReference>
<evidence type="ECO:0000313" key="5">
    <source>
        <dbReference type="Proteomes" id="UP000325516"/>
    </source>
</evidence>
<feature type="domain" description="Alpha/beta hydrolase fold-3" evidence="3">
    <location>
        <begin position="70"/>
        <end position="271"/>
    </location>
</feature>
<dbReference type="PANTHER" id="PTHR48081:SF30">
    <property type="entry name" value="ACETYL-HYDROLASE LIPR-RELATED"/>
    <property type="match status" value="1"/>
</dbReference>
<comment type="similarity">
    <text evidence="1">Belongs to the 'GDXG' lipolytic enzyme family.</text>
</comment>
<dbReference type="InterPro" id="IPR050300">
    <property type="entry name" value="GDXG_lipolytic_enzyme"/>
</dbReference>
<dbReference type="Pfam" id="PF07859">
    <property type="entry name" value="Abhydrolase_3"/>
    <property type="match status" value="1"/>
</dbReference>
<dbReference type="SUPFAM" id="SSF53474">
    <property type="entry name" value="alpha/beta-Hydrolases"/>
    <property type="match status" value="1"/>
</dbReference>
<dbReference type="RefSeq" id="WP_150926115.1">
    <property type="nucleotide sequence ID" value="NZ_CP044232.1"/>
</dbReference>
<dbReference type="GO" id="GO:0004806">
    <property type="term" value="F:triacylglycerol lipase activity"/>
    <property type="evidence" value="ECO:0007669"/>
    <property type="project" value="TreeGrafter"/>
</dbReference>
<reference evidence="5" key="1">
    <citation type="submission" date="2019-09" db="EMBL/GenBank/DDBJ databases">
        <title>Mumia zhuanghuii sp. nov. isolated from the intestinal contents of plateau pika (Ochotona curzoniae) in the Qinghai-Tibet plateau of China.</title>
        <authorList>
            <person name="Tian Z."/>
        </authorList>
    </citation>
    <scope>NUCLEOTIDE SEQUENCE [LARGE SCALE GENOMIC DNA]</scope>
    <source>
        <strain evidence="5">L-031</strain>
    </source>
</reference>
<sequence length="300" mass="30942">MTQQQRIALDEMLRSLPLDLGGDVAEQRELFAQMMETIPLAEDVVTERGELGGVPVVAVGIDGASARGTILYFHGGAYTIGAAELSAGLASELARRSGTQVVSVEYALAPESPYPAAVEDAVAAYRGLRERGVPARDIVLAGESAGGGLALAAAMAIRSAGMDAPAGIYVASPWVDLTLSGRSATTKAAVDPSVTAEGLARRARDYAGEADLRDALISPVFGDFSGLPPLLVQVGGNEVLLDDATRLAARAAAHQVSVRLEVTPGVPHVFVAFAGMLDEADAALTHAAGFIRTVLDTRPG</sequence>
<dbReference type="KEGG" id="mlz:F6J85_14625"/>
<accession>A0A5J6L710</accession>
<keyword evidence="5" id="KW-1185">Reference proteome</keyword>
<evidence type="ECO:0000259" key="3">
    <source>
        <dbReference type="Pfam" id="PF07859"/>
    </source>
</evidence>
<dbReference type="EMBL" id="CP044232">
    <property type="protein sequence ID" value="QEW04198.1"/>
    <property type="molecule type" value="Genomic_DNA"/>
</dbReference>
<dbReference type="InterPro" id="IPR013094">
    <property type="entry name" value="AB_hydrolase_3"/>
</dbReference>
<dbReference type="AlphaFoldDB" id="A0A5J6L710"/>
<keyword evidence="2 4" id="KW-0378">Hydrolase</keyword>
<dbReference type="PANTHER" id="PTHR48081">
    <property type="entry name" value="AB HYDROLASE SUPERFAMILY PROTEIN C4A8.06C"/>
    <property type="match status" value="1"/>
</dbReference>
<protein>
    <submittedName>
        <fullName evidence="4">Alpha/beta hydrolase</fullName>
    </submittedName>
</protein>
<gene>
    <name evidence="4" type="ORF">F6J85_14625</name>
</gene>
<evidence type="ECO:0000256" key="2">
    <source>
        <dbReference type="ARBA" id="ARBA00022801"/>
    </source>
</evidence>
<evidence type="ECO:0000256" key="1">
    <source>
        <dbReference type="ARBA" id="ARBA00010515"/>
    </source>
</evidence>
<evidence type="ECO:0000313" key="4">
    <source>
        <dbReference type="EMBL" id="QEW04198.1"/>
    </source>
</evidence>